<sequence length="534" mass="60127">MDVFEIPQFFIWKGNRPYWRSGQWNSRIFIGVPDMASGFLDGFLLEGDRSSGNFSIRFTYIDKSHPYIFVLSPEGKLIQKTWTNSSKSWQIDWQSPENECDIYGVCGEFGVCNPKNSPVCSCLKGFEPKSADEWSRGNWTGGCVRRRLLQCERIKTGDEAGKHDEFSKLETVKVPDLAYWSPSLEQECKDNCLNDCSCIAYSYVSDVGCMSWTGNLIDIQKFSSGGADLYIRLAYSELDNNRNLNVIIGIAVVIGVITISIFAFFMWRSMAKYEERRRKNREMLLVNSNENHPTFSDVNMLVDSIDKVKLQELPVFNLQKLALATGNFDVANKLGQGGFGPVYKGKLSDRREIAVKRLSRASGQGLEEFMNEVVVISKLQHRNLVRLFGCCVEGKEKMLVYDGYMSPEYAMGGRFSEKSDMFSFGVLLLEIAWKLWNEGNNAALVDPVVSDPCYQAEISRCIHVGLLCVQEFAKDRPTVSTVISMLNSEIVDLPIPKQPAFTERQVALDSAGSSQQSLKNCSVNLVTLTVVDAR</sequence>
<keyword evidence="3" id="KW-1015">Disulfide bond</keyword>
<dbReference type="GO" id="GO:0048544">
    <property type="term" value="P:recognition of pollen"/>
    <property type="evidence" value="ECO:0007669"/>
    <property type="project" value="InterPro"/>
</dbReference>
<dbReference type="InterPro" id="IPR000719">
    <property type="entry name" value="Prot_kinase_dom"/>
</dbReference>
<dbReference type="Gene3D" id="1.10.510.10">
    <property type="entry name" value="Transferase(Phosphotransferase) domain 1"/>
    <property type="match status" value="1"/>
</dbReference>
<evidence type="ECO:0000256" key="1">
    <source>
        <dbReference type="ARBA" id="ARBA00012513"/>
    </source>
</evidence>
<protein>
    <recommendedName>
        <fullName evidence="1">non-specific serine/threonine protein kinase</fullName>
        <ecNumber evidence="1">2.7.11.1</ecNumber>
    </recommendedName>
</protein>
<accession>A0A067JLG8</accession>
<feature type="domain" description="Apple" evidence="10">
    <location>
        <begin position="151"/>
        <end position="234"/>
    </location>
</feature>
<keyword evidence="7" id="KW-0472">Membrane</keyword>
<evidence type="ECO:0000256" key="3">
    <source>
        <dbReference type="ARBA" id="ARBA00023157"/>
    </source>
</evidence>
<dbReference type="InterPro" id="IPR000858">
    <property type="entry name" value="S_locus_glycoprot_dom"/>
</dbReference>
<keyword evidence="12" id="KW-1185">Reference proteome</keyword>
<dbReference type="InterPro" id="IPR011009">
    <property type="entry name" value="Kinase-like_dom_sf"/>
</dbReference>
<feature type="transmembrane region" description="Helical" evidence="7">
    <location>
        <begin position="246"/>
        <end position="267"/>
    </location>
</feature>
<keyword evidence="2" id="KW-0732">Signal</keyword>
<evidence type="ECO:0000259" key="9">
    <source>
        <dbReference type="PROSITE" id="PS50026"/>
    </source>
</evidence>
<gene>
    <name evidence="11" type="ORF">JCGZ_21326</name>
</gene>
<dbReference type="PROSITE" id="PS50026">
    <property type="entry name" value="EGF_3"/>
    <property type="match status" value="1"/>
</dbReference>
<dbReference type="GO" id="GO:0005524">
    <property type="term" value="F:ATP binding"/>
    <property type="evidence" value="ECO:0007669"/>
    <property type="project" value="InterPro"/>
</dbReference>
<dbReference type="EMBL" id="KK915662">
    <property type="protein sequence ID" value="KDP20855.1"/>
    <property type="molecule type" value="Genomic_DNA"/>
</dbReference>
<evidence type="ECO:0000256" key="2">
    <source>
        <dbReference type="ARBA" id="ARBA00022729"/>
    </source>
</evidence>
<dbReference type="Proteomes" id="UP000027138">
    <property type="component" value="Unassembled WGS sequence"/>
</dbReference>
<keyword evidence="6" id="KW-0245">EGF-like domain</keyword>
<dbReference type="SUPFAM" id="SSF56112">
    <property type="entry name" value="Protein kinase-like (PK-like)"/>
    <property type="match status" value="1"/>
</dbReference>
<organism evidence="11 12">
    <name type="scientific">Jatropha curcas</name>
    <name type="common">Barbados nut</name>
    <dbReference type="NCBI Taxonomy" id="180498"/>
    <lineage>
        <taxon>Eukaryota</taxon>
        <taxon>Viridiplantae</taxon>
        <taxon>Streptophyta</taxon>
        <taxon>Embryophyta</taxon>
        <taxon>Tracheophyta</taxon>
        <taxon>Spermatophyta</taxon>
        <taxon>Magnoliopsida</taxon>
        <taxon>eudicotyledons</taxon>
        <taxon>Gunneridae</taxon>
        <taxon>Pentapetalae</taxon>
        <taxon>rosids</taxon>
        <taxon>fabids</taxon>
        <taxon>Malpighiales</taxon>
        <taxon>Euphorbiaceae</taxon>
        <taxon>Crotonoideae</taxon>
        <taxon>Jatropheae</taxon>
        <taxon>Jatropha</taxon>
    </lineage>
</organism>
<dbReference type="Gene3D" id="3.30.200.20">
    <property type="entry name" value="Phosphorylase Kinase, domain 1"/>
    <property type="match status" value="1"/>
</dbReference>
<evidence type="ECO:0000256" key="5">
    <source>
        <dbReference type="ARBA" id="ARBA00048679"/>
    </source>
</evidence>
<keyword evidence="7" id="KW-0812">Transmembrane</keyword>
<dbReference type="Pfam" id="PF08276">
    <property type="entry name" value="PAN_2"/>
    <property type="match status" value="1"/>
</dbReference>
<dbReference type="PANTHER" id="PTHR32444">
    <property type="entry name" value="BULB-TYPE LECTIN DOMAIN-CONTAINING PROTEIN"/>
    <property type="match status" value="1"/>
</dbReference>
<evidence type="ECO:0000313" key="12">
    <source>
        <dbReference type="Proteomes" id="UP000027138"/>
    </source>
</evidence>
<comment type="catalytic activity">
    <reaction evidence="4">
        <text>L-threonyl-[protein] + ATP = O-phospho-L-threonyl-[protein] + ADP + H(+)</text>
        <dbReference type="Rhea" id="RHEA:46608"/>
        <dbReference type="Rhea" id="RHEA-COMP:11060"/>
        <dbReference type="Rhea" id="RHEA-COMP:11605"/>
        <dbReference type="ChEBI" id="CHEBI:15378"/>
        <dbReference type="ChEBI" id="CHEBI:30013"/>
        <dbReference type="ChEBI" id="CHEBI:30616"/>
        <dbReference type="ChEBI" id="CHEBI:61977"/>
        <dbReference type="ChEBI" id="CHEBI:456216"/>
        <dbReference type="EC" id="2.7.11.1"/>
    </reaction>
</comment>
<dbReference type="Pfam" id="PF00954">
    <property type="entry name" value="S_locus_glycop"/>
    <property type="match status" value="1"/>
</dbReference>
<dbReference type="GO" id="GO:0004674">
    <property type="term" value="F:protein serine/threonine kinase activity"/>
    <property type="evidence" value="ECO:0007669"/>
    <property type="project" value="UniProtKB-EC"/>
</dbReference>
<dbReference type="PROSITE" id="PS50948">
    <property type="entry name" value="PAN"/>
    <property type="match status" value="1"/>
</dbReference>
<comment type="catalytic activity">
    <reaction evidence="5">
        <text>L-seryl-[protein] + ATP = O-phospho-L-seryl-[protein] + ADP + H(+)</text>
        <dbReference type="Rhea" id="RHEA:17989"/>
        <dbReference type="Rhea" id="RHEA-COMP:9863"/>
        <dbReference type="Rhea" id="RHEA-COMP:11604"/>
        <dbReference type="ChEBI" id="CHEBI:15378"/>
        <dbReference type="ChEBI" id="CHEBI:29999"/>
        <dbReference type="ChEBI" id="CHEBI:30616"/>
        <dbReference type="ChEBI" id="CHEBI:83421"/>
        <dbReference type="ChEBI" id="CHEBI:456216"/>
        <dbReference type="EC" id="2.7.11.1"/>
    </reaction>
</comment>
<feature type="domain" description="Protein kinase" evidence="8">
    <location>
        <begin position="328"/>
        <end position="534"/>
    </location>
</feature>
<dbReference type="InterPro" id="IPR021820">
    <property type="entry name" value="S-locus_recpt_kinase_C"/>
</dbReference>
<dbReference type="InterPro" id="IPR003609">
    <property type="entry name" value="Pan_app"/>
</dbReference>
<evidence type="ECO:0000256" key="4">
    <source>
        <dbReference type="ARBA" id="ARBA00047899"/>
    </source>
</evidence>
<dbReference type="Pfam" id="PF11883">
    <property type="entry name" value="DUF3403"/>
    <property type="match status" value="1"/>
</dbReference>
<evidence type="ECO:0000313" key="11">
    <source>
        <dbReference type="EMBL" id="KDP20855.1"/>
    </source>
</evidence>
<reference evidence="11 12" key="1">
    <citation type="journal article" date="2014" name="PLoS ONE">
        <title>Global Analysis of Gene Expression Profiles in Physic Nut (Jatropha curcas L.) Seedlings Exposed to Salt Stress.</title>
        <authorList>
            <person name="Zhang L."/>
            <person name="Zhang C."/>
            <person name="Wu P."/>
            <person name="Chen Y."/>
            <person name="Li M."/>
            <person name="Jiang H."/>
            <person name="Wu G."/>
        </authorList>
    </citation>
    <scope>NUCLEOTIDE SEQUENCE [LARGE SCALE GENOMIC DNA]</scope>
    <source>
        <strain evidence="12">cv. GZQX0401</strain>
        <tissue evidence="11">Young leaves</tissue>
    </source>
</reference>
<dbReference type="PROSITE" id="PS50011">
    <property type="entry name" value="PROTEIN_KINASE_DOM"/>
    <property type="match status" value="1"/>
</dbReference>
<dbReference type="InterPro" id="IPR001245">
    <property type="entry name" value="Ser-Thr/Tyr_kinase_cat_dom"/>
</dbReference>
<keyword evidence="7" id="KW-1133">Transmembrane helix</keyword>
<dbReference type="CDD" id="cd01098">
    <property type="entry name" value="PAN_AP_plant"/>
    <property type="match status" value="1"/>
</dbReference>
<dbReference type="EC" id="2.7.11.1" evidence="1"/>
<dbReference type="InterPro" id="IPR000742">
    <property type="entry name" value="EGF"/>
</dbReference>
<dbReference type="PANTHER" id="PTHR32444:SF198">
    <property type="entry name" value="BULB-TYPE LECTIN DOMAIN-CONTAINING PROTEIN"/>
    <property type="match status" value="1"/>
</dbReference>
<name>A0A067JLG8_JATCU</name>
<evidence type="ECO:0000256" key="7">
    <source>
        <dbReference type="SAM" id="Phobius"/>
    </source>
</evidence>
<feature type="domain" description="EGF-like" evidence="9">
    <location>
        <begin position="96"/>
        <end position="132"/>
    </location>
</feature>
<dbReference type="Pfam" id="PF07714">
    <property type="entry name" value="PK_Tyr_Ser-Thr"/>
    <property type="match status" value="2"/>
</dbReference>
<evidence type="ECO:0000259" key="8">
    <source>
        <dbReference type="PROSITE" id="PS50011"/>
    </source>
</evidence>
<evidence type="ECO:0000259" key="10">
    <source>
        <dbReference type="PROSITE" id="PS50948"/>
    </source>
</evidence>
<dbReference type="OrthoDB" id="839991at2759"/>
<dbReference type="SMART" id="SM00473">
    <property type="entry name" value="PAN_AP"/>
    <property type="match status" value="1"/>
</dbReference>
<dbReference type="CDD" id="cd00054">
    <property type="entry name" value="EGF_CA"/>
    <property type="match status" value="1"/>
</dbReference>
<comment type="caution">
    <text evidence="6">Lacks conserved residue(s) required for the propagation of feature annotation.</text>
</comment>
<proteinExistence type="predicted"/>
<dbReference type="AlphaFoldDB" id="A0A067JLG8"/>
<evidence type="ECO:0000256" key="6">
    <source>
        <dbReference type="PROSITE-ProRule" id="PRU00076"/>
    </source>
</evidence>
<dbReference type="FunFam" id="3.30.200.20:FF:000145">
    <property type="entry name" value="receptor-like serine/threonine-protein kinase SD1-8"/>
    <property type="match status" value="1"/>
</dbReference>